<dbReference type="Ensembl" id="ENSCMIT00000005207.1">
    <property type="protein sequence ID" value="ENSCMIP00000005025.1"/>
    <property type="gene ID" value="ENSCMIG00000002975.1"/>
</dbReference>
<evidence type="ECO:0000313" key="5">
    <source>
        <dbReference type="Ensembl" id="ENSCMIP00000005025.1"/>
    </source>
</evidence>
<comment type="similarity">
    <text evidence="1">Belongs to the filamin family.</text>
</comment>
<dbReference type="InterPro" id="IPR017868">
    <property type="entry name" value="Filamin/ABP280_repeat-like"/>
</dbReference>
<feature type="chain" id="PRO_5021339552" evidence="4">
    <location>
        <begin position="27"/>
        <end position="185"/>
    </location>
</feature>
<dbReference type="SMART" id="SM00557">
    <property type="entry name" value="IG_FLMN"/>
    <property type="match status" value="1"/>
</dbReference>
<feature type="repeat" description="Filamin" evidence="3">
    <location>
        <begin position="45"/>
        <end position="140"/>
    </location>
</feature>
<keyword evidence="2" id="KW-0677">Repeat</keyword>
<evidence type="ECO:0000256" key="1">
    <source>
        <dbReference type="ARBA" id="ARBA00009238"/>
    </source>
</evidence>
<evidence type="ECO:0000256" key="3">
    <source>
        <dbReference type="PROSITE-ProRule" id="PRU00087"/>
    </source>
</evidence>
<dbReference type="Gene3D" id="2.60.40.10">
    <property type="entry name" value="Immunoglobulins"/>
    <property type="match status" value="1"/>
</dbReference>
<keyword evidence="6" id="KW-1185">Reference proteome</keyword>
<evidence type="ECO:0000256" key="4">
    <source>
        <dbReference type="SAM" id="SignalP"/>
    </source>
</evidence>
<keyword evidence="4" id="KW-0732">Signal</keyword>
<dbReference type="SUPFAM" id="SSF81296">
    <property type="entry name" value="E set domains"/>
    <property type="match status" value="1"/>
</dbReference>
<feature type="signal peptide" evidence="4">
    <location>
        <begin position="1"/>
        <end position="26"/>
    </location>
</feature>
<reference evidence="6" key="2">
    <citation type="journal article" date="2007" name="PLoS Biol.">
        <title>Survey sequencing and comparative analysis of the elephant shark (Callorhinchus milii) genome.</title>
        <authorList>
            <person name="Venkatesh B."/>
            <person name="Kirkness E.F."/>
            <person name="Loh Y.H."/>
            <person name="Halpern A.L."/>
            <person name="Lee A.P."/>
            <person name="Johnson J."/>
            <person name="Dandona N."/>
            <person name="Viswanathan L.D."/>
            <person name="Tay A."/>
            <person name="Venter J.C."/>
            <person name="Strausberg R.L."/>
            <person name="Brenner S."/>
        </authorList>
    </citation>
    <scope>NUCLEOTIDE SEQUENCE [LARGE SCALE GENOMIC DNA]</scope>
</reference>
<reference evidence="5" key="4">
    <citation type="submission" date="2025-08" db="UniProtKB">
        <authorList>
            <consortium name="Ensembl"/>
        </authorList>
    </citation>
    <scope>IDENTIFICATION</scope>
</reference>
<dbReference type="PANTHER" id="PTHR38537">
    <property type="entry name" value="JITTERBUG, ISOFORM N"/>
    <property type="match status" value="1"/>
</dbReference>
<proteinExistence type="inferred from homology"/>
<organism evidence="5 6">
    <name type="scientific">Callorhinchus milii</name>
    <name type="common">Ghost shark</name>
    <dbReference type="NCBI Taxonomy" id="7868"/>
    <lineage>
        <taxon>Eukaryota</taxon>
        <taxon>Metazoa</taxon>
        <taxon>Chordata</taxon>
        <taxon>Craniata</taxon>
        <taxon>Vertebrata</taxon>
        <taxon>Chondrichthyes</taxon>
        <taxon>Holocephali</taxon>
        <taxon>Chimaeriformes</taxon>
        <taxon>Callorhinchidae</taxon>
        <taxon>Callorhinchus</taxon>
    </lineage>
</organism>
<protein>
    <submittedName>
        <fullName evidence="5">Filamin-A-like</fullName>
    </submittedName>
</protein>
<dbReference type="InterPro" id="IPR001298">
    <property type="entry name" value="Filamin/ABP280_rpt"/>
</dbReference>
<dbReference type="PANTHER" id="PTHR38537:SF5">
    <property type="entry name" value="FILAMIN-A"/>
    <property type="match status" value="1"/>
</dbReference>
<name>A0A4W3GPX4_CALMI</name>
<dbReference type="InterPro" id="IPR014756">
    <property type="entry name" value="Ig_E-set"/>
</dbReference>
<dbReference type="FunFam" id="2.60.40.10:FF:000154">
    <property type="entry name" value="filamin-B isoform X1"/>
    <property type="match status" value="1"/>
</dbReference>
<dbReference type="GO" id="GO:0030036">
    <property type="term" value="P:actin cytoskeleton organization"/>
    <property type="evidence" value="ECO:0007669"/>
    <property type="project" value="InterPro"/>
</dbReference>
<reference evidence="6" key="1">
    <citation type="journal article" date="2006" name="Science">
        <title>Ancient noncoding elements conserved in the human genome.</title>
        <authorList>
            <person name="Venkatesh B."/>
            <person name="Kirkness E.F."/>
            <person name="Loh Y.H."/>
            <person name="Halpern A.L."/>
            <person name="Lee A.P."/>
            <person name="Johnson J."/>
            <person name="Dandona N."/>
            <person name="Viswanathan L.D."/>
            <person name="Tay A."/>
            <person name="Venter J.C."/>
            <person name="Strausberg R.L."/>
            <person name="Brenner S."/>
        </authorList>
    </citation>
    <scope>NUCLEOTIDE SEQUENCE [LARGE SCALE GENOMIC DNA]</scope>
</reference>
<dbReference type="GO" id="GO:0051015">
    <property type="term" value="F:actin filament binding"/>
    <property type="evidence" value="ECO:0007669"/>
    <property type="project" value="InterPro"/>
</dbReference>
<evidence type="ECO:0000256" key="2">
    <source>
        <dbReference type="ARBA" id="ARBA00022737"/>
    </source>
</evidence>
<reference evidence="5" key="5">
    <citation type="submission" date="2025-09" db="UniProtKB">
        <authorList>
            <consortium name="Ensembl"/>
        </authorList>
    </citation>
    <scope>IDENTIFICATION</scope>
</reference>
<dbReference type="InterPro" id="IPR044801">
    <property type="entry name" value="Filamin"/>
</dbReference>
<dbReference type="AlphaFoldDB" id="A0A4W3GPX4"/>
<dbReference type="PROSITE" id="PS50194">
    <property type="entry name" value="FILAMIN_REPEAT"/>
    <property type="match status" value="1"/>
</dbReference>
<dbReference type="STRING" id="7868.ENSCMIP00000005025"/>
<dbReference type="Proteomes" id="UP000314986">
    <property type="component" value="Unassembled WGS sequence"/>
</dbReference>
<dbReference type="Pfam" id="PF00630">
    <property type="entry name" value="Filamin"/>
    <property type="match status" value="1"/>
</dbReference>
<dbReference type="InParanoid" id="A0A4W3GPX4"/>
<sequence>MAAVLKGAWLFLLSIFSSLYLPPSSLSPTSFSPSSPPPSPFPRPQTCVLSSHFVSLGAGVGPTIHIGEETVITVDAKAAGKGKVTCTVCTPDGAEVDVDVVENEDGTFDIFYTAPQPGKYVICVRFGGEHIPNSPFQVMATQGDLLSQQQIPQQCLAPNYGWVINILVTSLLSSSLPLRGLLLLS</sequence>
<accession>A0A4W3GPX4</accession>
<reference evidence="6" key="3">
    <citation type="journal article" date="2014" name="Nature">
        <title>Elephant shark genome provides unique insights into gnathostome evolution.</title>
        <authorList>
            <consortium name="International Elephant Shark Genome Sequencing Consortium"/>
            <person name="Venkatesh B."/>
            <person name="Lee A.P."/>
            <person name="Ravi V."/>
            <person name="Maurya A.K."/>
            <person name="Lian M.M."/>
            <person name="Swann J.B."/>
            <person name="Ohta Y."/>
            <person name="Flajnik M.F."/>
            <person name="Sutoh Y."/>
            <person name="Kasahara M."/>
            <person name="Hoon S."/>
            <person name="Gangu V."/>
            <person name="Roy S.W."/>
            <person name="Irimia M."/>
            <person name="Korzh V."/>
            <person name="Kondrychyn I."/>
            <person name="Lim Z.W."/>
            <person name="Tay B.H."/>
            <person name="Tohari S."/>
            <person name="Kong K.W."/>
            <person name="Ho S."/>
            <person name="Lorente-Galdos B."/>
            <person name="Quilez J."/>
            <person name="Marques-Bonet T."/>
            <person name="Raney B.J."/>
            <person name="Ingham P.W."/>
            <person name="Tay A."/>
            <person name="Hillier L.W."/>
            <person name="Minx P."/>
            <person name="Boehm T."/>
            <person name="Wilson R.K."/>
            <person name="Brenner S."/>
            <person name="Warren W.C."/>
        </authorList>
    </citation>
    <scope>NUCLEOTIDE SEQUENCE [LARGE SCALE GENOMIC DNA]</scope>
</reference>
<evidence type="ECO:0000313" key="6">
    <source>
        <dbReference type="Proteomes" id="UP000314986"/>
    </source>
</evidence>
<dbReference type="InterPro" id="IPR013783">
    <property type="entry name" value="Ig-like_fold"/>
</dbReference>
<dbReference type="GeneTree" id="ENSGT00940000153588"/>